<evidence type="ECO:0000313" key="1">
    <source>
        <dbReference type="EMBL" id="GAG49659.1"/>
    </source>
</evidence>
<proteinExistence type="predicted"/>
<name>X0Y1E3_9ZZZZ</name>
<organism evidence="1">
    <name type="scientific">marine sediment metagenome</name>
    <dbReference type="NCBI Taxonomy" id="412755"/>
    <lineage>
        <taxon>unclassified sequences</taxon>
        <taxon>metagenomes</taxon>
        <taxon>ecological metagenomes</taxon>
    </lineage>
</organism>
<dbReference type="AlphaFoldDB" id="X0Y1E3"/>
<comment type="caution">
    <text evidence="1">The sequence shown here is derived from an EMBL/GenBank/DDBJ whole genome shotgun (WGS) entry which is preliminary data.</text>
</comment>
<sequence>MSNLDGENSYIYNKTLSGLDSLGDTEIGDLVVHGTLQVIGVSNFESDILMNSNFITGLADGVNPQDAVTM</sequence>
<feature type="non-terminal residue" evidence="1">
    <location>
        <position position="70"/>
    </location>
</feature>
<dbReference type="EMBL" id="BARS01058595">
    <property type="protein sequence ID" value="GAG49659.1"/>
    <property type="molecule type" value="Genomic_DNA"/>
</dbReference>
<accession>X0Y1E3</accession>
<protein>
    <submittedName>
        <fullName evidence="1">Uncharacterized protein</fullName>
    </submittedName>
</protein>
<gene>
    <name evidence="1" type="ORF">S01H1_85363</name>
</gene>
<reference evidence="1" key="1">
    <citation type="journal article" date="2014" name="Front. Microbiol.">
        <title>High frequency of phylogenetically diverse reductive dehalogenase-homologous genes in deep subseafloor sedimentary metagenomes.</title>
        <authorList>
            <person name="Kawai M."/>
            <person name="Futagami T."/>
            <person name="Toyoda A."/>
            <person name="Takaki Y."/>
            <person name="Nishi S."/>
            <person name="Hori S."/>
            <person name="Arai W."/>
            <person name="Tsubouchi T."/>
            <person name="Morono Y."/>
            <person name="Uchiyama I."/>
            <person name="Ito T."/>
            <person name="Fujiyama A."/>
            <person name="Inagaki F."/>
            <person name="Takami H."/>
        </authorList>
    </citation>
    <scope>NUCLEOTIDE SEQUENCE</scope>
    <source>
        <strain evidence="1">Expedition CK06-06</strain>
    </source>
</reference>